<dbReference type="EMBL" id="FTOA01000003">
    <property type="protein sequence ID" value="SIS67951.1"/>
    <property type="molecule type" value="Genomic_DNA"/>
</dbReference>
<reference evidence="5 6" key="1">
    <citation type="submission" date="2017-01" db="EMBL/GenBank/DDBJ databases">
        <authorList>
            <person name="Mah S.A."/>
            <person name="Swanson W.J."/>
            <person name="Moy G.W."/>
            <person name="Vacquier V.D."/>
        </authorList>
    </citation>
    <scope>NUCLEOTIDE SEQUENCE [LARGE SCALE GENOMIC DNA]</scope>
    <source>
        <strain evidence="5 6">DSM 11589</strain>
    </source>
</reference>
<dbReference type="Proteomes" id="UP000185678">
    <property type="component" value="Unassembled WGS sequence"/>
</dbReference>
<evidence type="ECO:0000256" key="3">
    <source>
        <dbReference type="HAMAP-Rule" id="MF_01385"/>
    </source>
</evidence>
<evidence type="ECO:0000256" key="1">
    <source>
        <dbReference type="ARBA" id="ARBA00022988"/>
    </source>
</evidence>
<dbReference type="RefSeq" id="WP_076399720.1">
    <property type="nucleotide sequence ID" value="NZ_FTOA01000003.1"/>
</dbReference>
<name>A0A1N7L2D9_9PROT</name>
<dbReference type="PANTHER" id="PTHR33620">
    <property type="entry name" value="UREASE ACCESSORY PROTEIN F"/>
    <property type="match status" value="1"/>
</dbReference>
<dbReference type="InterPro" id="IPR038277">
    <property type="entry name" value="UreF_sf"/>
</dbReference>
<dbReference type="HAMAP" id="MF_01385">
    <property type="entry name" value="UreF"/>
    <property type="match status" value="1"/>
</dbReference>
<organism evidence="5 6">
    <name type="scientific">Insolitispirillum peregrinum</name>
    <dbReference type="NCBI Taxonomy" id="80876"/>
    <lineage>
        <taxon>Bacteria</taxon>
        <taxon>Pseudomonadati</taxon>
        <taxon>Pseudomonadota</taxon>
        <taxon>Alphaproteobacteria</taxon>
        <taxon>Rhodospirillales</taxon>
        <taxon>Novispirillaceae</taxon>
        <taxon>Insolitispirillum</taxon>
    </lineage>
</organism>
<keyword evidence="1 3" id="KW-0996">Nickel insertion</keyword>
<dbReference type="OrthoDB" id="9798772at2"/>
<dbReference type="InterPro" id="IPR002639">
    <property type="entry name" value="UreF"/>
</dbReference>
<dbReference type="PANTHER" id="PTHR33620:SF1">
    <property type="entry name" value="UREASE ACCESSORY PROTEIN F"/>
    <property type="match status" value="1"/>
</dbReference>
<comment type="subcellular location">
    <subcellularLocation>
        <location evidence="3">Cytoplasm</location>
    </subcellularLocation>
</comment>
<keyword evidence="2 3" id="KW-0143">Chaperone</keyword>
<feature type="chain" id="PRO_5013383402" description="Urease accessory protein UreF" evidence="4">
    <location>
        <begin position="24"/>
        <end position="236"/>
    </location>
</feature>
<comment type="subunit">
    <text evidence="3">UreD, UreF and UreG form a complex that acts as a GTP-hydrolysis-dependent molecular chaperone, activating the urease apoprotein by helping to assemble the nickel containing metallocenter of UreC. The UreE protein probably delivers the nickel.</text>
</comment>
<evidence type="ECO:0000256" key="2">
    <source>
        <dbReference type="ARBA" id="ARBA00023186"/>
    </source>
</evidence>
<comment type="similarity">
    <text evidence="3">Belongs to the UreF family.</text>
</comment>
<keyword evidence="4" id="KW-0732">Signal</keyword>
<evidence type="ECO:0000313" key="5">
    <source>
        <dbReference type="EMBL" id="SIS67951.1"/>
    </source>
</evidence>
<dbReference type="Gene3D" id="1.10.4190.10">
    <property type="entry name" value="Urease accessory protein UreF"/>
    <property type="match status" value="1"/>
</dbReference>
<sequence>MSLPSATLLRLMAWLSPSFPVGAFSYSHGLEYAVESGLVRDLPTTVDWITTVLLHGSGRIDADLFVQAHGIACGLGAVDDDPAALDEISILADAWRGTPELALESSAQGNAFVLAVDAAWPDPFWSRWRSHLKADRRQPAYAVAVAVAAARADIPLPTALAAFLHAFAANLVSAAVRLIPLGQSDGQRAIAALEAVVLHATDAALVRPPEDRGGGLPMLDWCSISHETQYTRLFRS</sequence>
<dbReference type="STRING" id="80876.SAMN05421779_10363"/>
<evidence type="ECO:0000256" key="4">
    <source>
        <dbReference type="SAM" id="SignalP"/>
    </source>
</evidence>
<dbReference type="GO" id="GO:0016151">
    <property type="term" value="F:nickel cation binding"/>
    <property type="evidence" value="ECO:0007669"/>
    <property type="project" value="UniProtKB-UniRule"/>
</dbReference>
<gene>
    <name evidence="3" type="primary">ureF</name>
    <name evidence="5" type="ORF">SAMN05421779_10363</name>
</gene>
<protein>
    <recommendedName>
        <fullName evidence="3">Urease accessory protein UreF</fullName>
    </recommendedName>
</protein>
<dbReference type="Pfam" id="PF01730">
    <property type="entry name" value="UreF"/>
    <property type="match status" value="1"/>
</dbReference>
<dbReference type="GO" id="GO:0005737">
    <property type="term" value="C:cytoplasm"/>
    <property type="evidence" value="ECO:0007669"/>
    <property type="project" value="UniProtKB-SubCell"/>
</dbReference>
<keyword evidence="6" id="KW-1185">Reference proteome</keyword>
<keyword evidence="3" id="KW-0963">Cytoplasm</keyword>
<proteinExistence type="inferred from homology"/>
<accession>A0A1N7L2D9</accession>
<comment type="function">
    <text evidence="3">Required for maturation of urease via the functional incorporation of the urease nickel metallocenter.</text>
</comment>
<feature type="signal peptide" evidence="4">
    <location>
        <begin position="1"/>
        <end position="23"/>
    </location>
</feature>
<dbReference type="AlphaFoldDB" id="A0A1N7L2D9"/>
<dbReference type="PIRSF" id="PIRSF009467">
    <property type="entry name" value="Ureas_acces_UreF"/>
    <property type="match status" value="1"/>
</dbReference>
<evidence type="ECO:0000313" key="6">
    <source>
        <dbReference type="Proteomes" id="UP000185678"/>
    </source>
</evidence>